<accession>A0A6S6T8H4</accession>
<sequence length="200" mass="23561">MTLFLNLQLLLAQENITMNKEFLIGMLNDYNGLQLQENNENNEINYFYADENQSYEIFMEALKTIFNAEEFDFIVKQKSNISIYSPKHKKLFHDFYNFKKEKETNFSIGFLNEKKFNNPTKKLLFILGTYARFGSMNKKGEVQLKLTNSLSHFQATQNFLKALKFEIIEVSTSGEATFPQTQTIIFIPNDKSREFFEKLM</sequence>
<proteinExistence type="predicted"/>
<evidence type="ECO:0000313" key="1">
    <source>
        <dbReference type="EMBL" id="CAA6811710.1"/>
    </source>
</evidence>
<gene>
    <name evidence="1" type="ORF">HELGO_WM4060</name>
</gene>
<organism evidence="1">
    <name type="scientific">uncultured Sulfurovum sp</name>
    <dbReference type="NCBI Taxonomy" id="269237"/>
    <lineage>
        <taxon>Bacteria</taxon>
        <taxon>Pseudomonadati</taxon>
        <taxon>Campylobacterota</taxon>
        <taxon>Epsilonproteobacteria</taxon>
        <taxon>Campylobacterales</taxon>
        <taxon>Sulfurovaceae</taxon>
        <taxon>Sulfurovum</taxon>
        <taxon>environmental samples</taxon>
    </lineage>
</organism>
<reference evidence="1" key="1">
    <citation type="submission" date="2020-01" db="EMBL/GenBank/DDBJ databases">
        <authorList>
            <person name="Meier V. D."/>
            <person name="Meier V D."/>
        </authorList>
    </citation>
    <scope>NUCLEOTIDE SEQUENCE</scope>
    <source>
        <strain evidence="1">HLG_WM_MAG_05</strain>
    </source>
</reference>
<protein>
    <submittedName>
        <fullName evidence="1">Uncharacterized protein</fullName>
    </submittedName>
</protein>
<dbReference type="EMBL" id="CACVAU010000038">
    <property type="protein sequence ID" value="CAA6811710.1"/>
    <property type="molecule type" value="Genomic_DNA"/>
</dbReference>
<name>A0A6S6T8H4_9BACT</name>
<dbReference type="AlphaFoldDB" id="A0A6S6T8H4"/>